<name>A0ACC1IQV8_9FUNG</name>
<gene>
    <name evidence="1" type="ORF">LPJ66_002282</name>
</gene>
<protein>
    <submittedName>
        <fullName evidence="1">Uncharacterized protein</fullName>
    </submittedName>
</protein>
<reference evidence="1" key="1">
    <citation type="submission" date="2022-07" db="EMBL/GenBank/DDBJ databases">
        <title>Phylogenomic reconstructions and comparative analyses of Kickxellomycotina fungi.</title>
        <authorList>
            <person name="Reynolds N.K."/>
            <person name="Stajich J.E."/>
            <person name="Barry K."/>
            <person name="Grigoriev I.V."/>
            <person name="Crous P."/>
            <person name="Smith M.E."/>
        </authorList>
    </citation>
    <scope>NUCLEOTIDE SEQUENCE</scope>
    <source>
        <strain evidence="1">Benny 63K</strain>
    </source>
</reference>
<proteinExistence type="predicted"/>
<dbReference type="Proteomes" id="UP001150581">
    <property type="component" value="Unassembled WGS sequence"/>
</dbReference>
<evidence type="ECO:0000313" key="1">
    <source>
        <dbReference type="EMBL" id="KAJ1899173.1"/>
    </source>
</evidence>
<organism evidence="1 2">
    <name type="scientific">Kickxella alabastrina</name>
    <dbReference type="NCBI Taxonomy" id="61397"/>
    <lineage>
        <taxon>Eukaryota</taxon>
        <taxon>Fungi</taxon>
        <taxon>Fungi incertae sedis</taxon>
        <taxon>Zoopagomycota</taxon>
        <taxon>Kickxellomycotina</taxon>
        <taxon>Kickxellomycetes</taxon>
        <taxon>Kickxellales</taxon>
        <taxon>Kickxellaceae</taxon>
        <taxon>Kickxella</taxon>
    </lineage>
</organism>
<sequence length="294" mass="33739">MAICAIWFVGDLQANGHVPLANTPMTNCKPFGLWMRILLGICTLCALVTLRAYGLYRVFYLYLPYHSLGLYLPFSLYCICMLVYGIVAQVLKPEITTQYIVPLDICDVHPPFKASLFVFLWLTCLIMVIVQWMIRNIKSSFNESREMLLICFIIFANLIFVTVLNYVRPQYPLNKDLRLLATSLNHIGTHMLWWLIMAVPMYNCVFNRQGYLDRWMNTLRKDGLQKEYDISANATTTNNAGSLFLASTSGGKGGAFYPMENDLYRDNGAESSYDLNQAFHQPPNSNIWEQRQCV</sequence>
<evidence type="ECO:0000313" key="2">
    <source>
        <dbReference type="Proteomes" id="UP001150581"/>
    </source>
</evidence>
<dbReference type="EMBL" id="JANBPG010000175">
    <property type="protein sequence ID" value="KAJ1899173.1"/>
    <property type="molecule type" value="Genomic_DNA"/>
</dbReference>
<comment type="caution">
    <text evidence="1">The sequence shown here is derived from an EMBL/GenBank/DDBJ whole genome shotgun (WGS) entry which is preliminary data.</text>
</comment>
<keyword evidence="2" id="KW-1185">Reference proteome</keyword>
<accession>A0ACC1IQV8</accession>